<keyword evidence="2" id="KW-1185">Reference proteome</keyword>
<accession>A0A4Y7IXA1</accession>
<reference evidence="1 2" key="1">
    <citation type="journal article" date="2018" name="Science">
        <title>The opium poppy genome and morphinan production.</title>
        <authorList>
            <person name="Guo L."/>
            <person name="Winzer T."/>
            <person name="Yang X."/>
            <person name="Li Y."/>
            <person name="Ning Z."/>
            <person name="He Z."/>
            <person name="Teodor R."/>
            <person name="Lu Y."/>
            <person name="Bowser T.A."/>
            <person name="Graham I.A."/>
            <person name="Ye K."/>
        </authorList>
    </citation>
    <scope>NUCLEOTIDE SEQUENCE [LARGE SCALE GENOMIC DNA]</scope>
    <source>
        <strain evidence="2">cv. HN1</strain>
        <tissue evidence="1">Leaves</tissue>
    </source>
</reference>
<evidence type="ECO:0000313" key="2">
    <source>
        <dbReference type="Proteomes" id="UP000316621"/>
    </source>
</evidence>
<evidence type="ECO:0000313" key="1">
    <source>
        <dbReference type="EMBL" id="RZC52035.1"/>
    </source>
</evidence>
<sequence>MQTSQPLAYLPECQATIKAEIISLRKLWFPFRSFSTKDFPTRRPSSSPVLITTSMTRVIVAIEGAGTSELTLTFTFSPTHRAAPMCSKHECMHVWKASNSRTCKIKM</sequence>
<name>A0A4Y7IXA1_PAPSO</name>
<dbReference type="Gramene" id="RZC52035">
    <property type="protein sequence ID" value="RZC52035"/>
    <property type="gene ID" value="C5167_020458"/>
</dbReference>
<protein>
    <submittedName>
        <fullName evidence="1">Uncharacterized protein</fullName>
    </submittedName>
</protein>
<dbReference type="AlphaFoldDB" id="A0A4Y7IXA1"/>
<dbReference type="EMBL" id="CM010716">
    <property type="protein sequence ID" value="RZC52035.1"/>
    <property type="molecule type" value="Genomic_DNA"/>
</dbReference>
<proteinExistence type="predicted"/>
<dbReference type="Proteomes" id="UP000316621">
    <property type="component" value="Chromosome 2"/>
</dbReference>
<gene>
    <name evidence="1" type="ORF">C5167_020458</name>
</gene>
<organism evidence="1 2">
    <name type="scientific">Papaver somniferum</name>
    <name type="common">Opium poppy</name>
    <dbReference type="NCBI Taxonomy" id="3469"/>
    <lineage>
        <taxon>Eukaryota</taxon>
        <taxon>Viridiplantae</taxon>
        <taxon>Streptophyta</taxon>
        <taxon>Embryophyta</taxon>
        <taxon>Tracheophyta</taxon>
        <taxon>Spermatophyta</taxon>
        <taxon>Magnoliopsida</taxon>
        <taxon>Ranunculales</taxon>
        <taxon>Papaveraceae</taxon>
        <taxon>Papaveroideae</taxon>
        <taxon>Papaver</taxon>
    </lineage>
</organism>